<comment type="caution">
    <text evidence="3">The sequence shown here is derived from an EMBL/GenBank/DDBJ whole genome shotgun (WGS) entry which is preliminary data.</text>
</comment>
<dbReference type="InterPro" id="IPR018244">
    <property type="entry name" value="Allrgn_V5/Tpx1_CS"/>
</dbReference>
<dbReference type="SMART" id="SM00198">
    <property type="entry name" value="SCP"/>
    <property type="match status" value="1"/>
</dbReference>
<dbReference type="AlphaFoldDB" id="A0AAE0PKY8"/>
<dbReference type="EMBL" id="JAUTDP010000002">
    <property type="protein sequence ID" value="KAK3401757.1"/>
    <property type="molecule type" value="Genomic_DNA"/>
</dbReference>
<keyword evidence="4" id="KW-1185">Reference proteome</keyword>
<dbReference type="GO" id="GO:0005576">
    <property type="term" value="C:extracellular region"/>
    <property type="evidence" value="ECO:0007669"/>
    <property type="project" value="InterPro"/>
</dbReference>
<dbReference type="Proteomes" id="UP001281003">
    <property type="component" value="Unassembled WGS sequence"/>
</dbReference>
<evidence type="ECO:0000256" key="1">
    <source>
        <dbReference type="SAM" id="SignalP"/>
    </source>
</evidence>
<dbReference type="PANTHER" id="PTHR10334">
    <property type="entry name" value="CYSTEINE-RICH SECRETORY PROTEIN-RELATED"/>
    <property type="match status" value="1"/>
</dbReference>
<dbReference type="PRINTS" id="PR00837">
    <property type="entry name" value="V5TPXLIKE"/>
</dbReference>
<dbReference type="InterPro" id="IPR035940">
    <property type="entry name" value="CAP_sf"/>
</dbReference>
<reference evidence="3" key="2">
    <citation type="submission" date="2023-07" db="EMBL/GenBank/DDBJ databases">
        <authorList>
            <consortium name="Lawrence Berkeley National Laboratory"/>
            <person name="Haridas S."/>
            <person name="Hensen N."/>
            <person name="Bonometti L."/>
            <person name="Westerberg I."/>
            <person name="Brannstrom I.O."/>
            <person name="Guillou S."/>
            <person name="Cros-Aarteil S."/>
            <person name="Calhoun S."/>
            <person name="Kuo A."/>
            <person name="Mondo S."/>
            <person name="Pangilinan J."/>
            <person name="Riley R."/>
            <person name="LaButti K."/>
            <person name="Andreopoulos B."/>
            <person name="Lipzen A."/>
            <person name="Chen C."/>
            <person name="Yanf M."/>
            <person name="Daum C."/>
            <person name="Ng V."/>
            <person name="Clum A."/>
            <person name="Steindorff A."/>
            <person name="Ohm R."/>
            <person name="Martin F."/>
            <person name="Silar P."/>
            <person name="Natvig D."/>
            <person name="Lalanne C."/>
            <person name="Gautier V."/>
            <person name="Ament-velasquez S.L."/>
            <person name="Kruys A."/>
            <person name="Hutchinson M.I."/>
            <person name="Powell A.J."/>
            <person name="Barry K."/>
            <person name="Miller A.N."/>
            <person name="Grigoriev I.V."/>
            <person name="Debuchy R."/>
            <person name="Gladieux P."/>
            <person name="Thoren M.H."/>
            <person name="Johannesson H."/>
        </authorList>
    </citation>
    <scope>NUCLEOTIDE SEQUENCE</scope>
    <source>
        <strain evidence="3">FGSC 1904</strain>
    </source>
</reference>
<dbReference type="InterPro" id="IPR001283">
    <property type="entry name" value="CRISP-related"/>
</dbReference>
<keyword evidence="1" id="KW-0732">Signal</keyword>
<sequence length="212" mass="23575">MHLPTIPTGITTTLLTSLLPIFILPSLVSAVPQTTGPDSFLNYNIFLAQLTNSTNHFRHQHNASSILFNSTLSTFASSHLQSLELIHSDGPYGENLAIGCSSPQECVDVWGNERKEYNFEDGKFSEETGHFTQLVWRDTKEMGCAARWCETWNEGRGGWYLVCEFWPRGNVEGEFRENVQKGEYSGAGGLRPTGWVKMGVLVGMVGGWLVLV</sequence>
<accession>A0AAE0PKY8</accession>
<organism evidence="3 4">
    <name type="scientific">Sordaria brevicollis</name>
    <dbReference type="NCBI Taxonomy" id="83679"/>
    <lineage>
        <taxon>Eukaryota</taxon>
        <taxon>Fungi</taxon>
        <taxon>Dikarya</taxon>
        <taxon>Ascomycota</taxon>
        <taxon>Pezizomycotina</taxon>
        <taxon>Sordariomycetes</taxon>
        <taxon>Sordariomycetidae</taxon>
        <taxon>Sordariales</taxon>
        <taxon>Sordariaceae</taxon>
        <taxon>Sordaria</taxon>
    </lineage>
</organism>
<reference evidence="3" key="1">
    <citation type="journal article" date="2023" name="Mol. Phylogenet. Evol.">
        <title>Genome-scale phylogeny and comparative genomics of the fungal order Sordariales.</title>
        <authorList>
            <person name="Hensen N."/>
            <person name="Bonometti L."/>
            <person name="Westerberg I."/>
            <person name="Brannstrom I.O."/>
            <person name="Guillou S."/>
            <person name="Cros-Aarteil S."/>
            <person name="Calhoun S."/>
            <person name="Haridas S."/>
            <person name="Kuo A."/>
            <person name="Mondo S."/>
            <person name="Pangilinan J."/>
            <person name="Riley R."/>
            <person name="LaButti K."/>
            <person name="Andreopoulos B."/>
            <person name="Lipzen A."/>
            <person name="Chen C."/>
            <person name="Yan M."/>
            <person name="Daum C."/>
            <person name="Ng V."/>
            <person name="Clum A."/>
            <person name="Steindorff A."/>
            <person name="Ohm R.A."/>
            <person name="Martin F."/>
            <person name="Silar P."/>
            <person name="Natvig D.O."/>
            <person name="Lalanne C."/>
            <person name="Gautier V."/>
            <person name="Ament-Velasquez S.L."/>
            <person name="Kruys A."/>
            <person name="Hutchinson M.I."/>
            <person name="Powell A.J."/>
            <person name="Barry K."/>
            <person name="Miller A.N."/>
            <person name="Grigoriev I.V."/>
            <person name="Debuchy R."/>
            <person name="Gladieux P."/>
            <person name="Hiltunen Thoren M."/>
            <person name="Johannesson H."/>
        </authorList>
    </citation>
    <scope>NUCLEOTIDE SEQUENCE</scope>
    <source>
        <strain evidence="3">FGSC 1904</strain>
    </source>
</reference>
<dbReference type="Gene3D" id="3.40.33.10">
    <property type="entry name" value="CAP"/>
    <property type="match status" value="1"/>
</dbReference>
<dbReference type="SUPFAM" id="SSF55797">
    <property type="entry name" value="PR-1-like"/>
    <property type="match status" value="1"/>
</dbReference>
<evidence type="ECO:0000313" key="3">
    <source>
        <dbReference type="EMBL" id="KAK3401757.1"/>
    </source>
</evidence>
<proteinExistence type="predicted"/>
<feature type="signal peptide" evidence="1">
    <location>
        <begin position="1"/>
        <end position="30"/>
    </location>
</feature>
<gene>
    <name evidence="3" type="ORF">B0T20DRAFT_345552</name>
</gene>
<name>A0AAE0PKY8_SORBR</name>
<dbReference type="PROSITE" id="PS01009">
    <property type="entry name" value="CRISP_1"/>
    <property type="match status" value="1"/>
</dbReference>
<evidence type="ECO:0000259" key="2">
    <source>
        <dbReference type="SMART" id="SM00198"/>
    </source>
</evidence>
<evidence type="ECO:0000313" key="4">
    <source>
        <dbReference type="Proteomes" id="UP001281003"/>
    </source>
</evidence>
<protein>
    <submittedName>
        <fullName evidence="3">SCP-like extracellular protein</fullName>
    </submittedName>
</protein>
<feature type="chain" id="PRO_5042014197" evidence="1">
    <location>
        <begin position="31"/>
        <end position="212"/>
    </location>
</feature>
<dbReference type="PRINTS" id="PR00838">
    <property type="entry name" value="V5ALLERGEN"/>
</dbReference>
<dbReference type="Pfam" id="PF00188">
    <property type="entry name" value="CAP"/>
    <property type="match status" value="1"/>
</dbReference>
<feature type="domain" description="SCP" evidence="2">
    <location>
        <begin position="45"/>
        <end position="173"/>
    </location>
</feature>
<dbReference type="InterPro" id="IPR014044">
    <property type="entry name" value="CAP_dom"/>
</dbReference>
<dbReference type="InterPro" id="IPR002413">
    <property type="entry name" value="V5_allergen-like"/>
</dbReference>